<organism evidence="3 4">
    <name type="scientific">Paenibacillus shirakamiensis</name>
    <dbReference type="NCBI Taxonomy" id="1265935"/>
    <lineage>
        <taxon>Bacteria</taxon>
        <taxon>Bacillati</taxon>
        <taxon>Bacillota</taxon>
        <taxon>Bacilli</taxon>
        <taxon>Bacillales</taxon>
        <taxon>Paenibacillaceae</taxon>
        <taxon>Paenibacillus</taxon>
    </lineage>
</organism>
<comment type="similarity">
    <text evidence="1">Belongs to the pseudomonas-type ThrB family.</text>
</comment>
<dbReference type="GO" id="GO:0016301">
    <property type="term" value="F:kinase activity"/>
    <property type="evidence" value="ECO:0007669"/>
    <property type="project" value="UniProtKB-KW"/>
</dbReference>
<dbReference type="EMBL" id="JAGGLD010000001">
    <property type="protein sequence ID" value="MBP2000141.1"/>
    <property type="molecule type" value="Genomic_DNA"/>
</dbReference>
<sequence length="326" mass="37154">MEETLIQVLQEHYGLKQPVVTYLRHNENRTYKVHDEQGGSYVLRIHQSLTQSMTGIQHTYEGLIGELKMLEQLSHACSIQVQSPLRNKSGEFITFIDHEGISLKCSILTWLEGRDLDKHDVTDPANVQRLGAQLAELHSFFKQYKHESLLSRPQQGLPYNIQLINTLKKGLKLDLFTVSDVAVIEKSVHLINSRLECKGKTSDTWGLIHGDLGLGNVIVSSLGNLSFIDFGFFGPGYFLSDVAMGASMIPSKYRHLFIEGYYGQEEHITSEDLTLVEGFMLIAIIGFYAFQMDNESFYTWMHDRMPVLCNKYCIPFLSGERIFYTV</sequence>
<dbReference type="Pfam" id="PF01636">
    <property type="entry name" value="APH"/>
    <property type="match status" value="1"/>
</dbReference>
<gene>
    <name evidence="3" type="ORF">J2Z69_001160</name>
</gene>
<dbReference type="PANTHER" id="PTHR21064:SF6">
    <property type="entry name" value="AMINOGLYCOSIDE PHOSPHOTRANSFERASE DOMAIN-CONTAINING PROTEIN"/>
    <property type="match status" value="1"/>
</dbReference>
<dbReference type="Gene3D" id="3.90.1200.10">
    <property type="match status" value="1"/>
</dbReference>
<evidence type="ECO:0000313" key="3">
    <source>
        <dbReference type="EMBL" id="MBP2000141.1"/>
    </source>
</evidence>
<dbReference type="Proteomes" id="UP001519288">
    <property type="component" value="Unassembled WGS sequence"/>
</dbReference>
<keyword evidence="4" id="KW-1185">Reference proteome</keyword>
<name>A0ABS4JGR1_9BACL</name>
<comment type="caution">
    <text evidence="3">The sequence shown here is derived from an EMBL/GenBank/DDBJ whole genome shotgun (WGS) entry which is preliminary data.</text>
</comment>
<evidence type="ECO:0000256" key="1">
    <source>
        <dbReference type="ARBA" id="ARBA00038240"/>
    </source>
</evidence>
<keyword evidence="3" id="KW-0418">Kinase</keyword>
<dbReference type="SUPFAM" id="SSF56112">
    <property type="entry name" value="Protein kinase-like (PK-like)"/>
    <property type="match status" value="1"/>
</dbReference>
<proteinExistence type="inferred from homology"/>
<feature type="domain" description="Aminoglycoside phosphotransferase" evidence="2">
    <location>
        <begin position="26"/>
        <end position="262"/>
    </location>
</feature>
<dbReference type="InterPro" id="IPR011009">
    <property type="entry name" value="Kinase-like_dom_sf"/>
</dbReference>
<reference evidence="3 4" key="1">
    <citation type="submission" date="2021-03" db="EMBL/GenBank/DDBJ databases">
        <title>Genomic Encyclopedia of Type Strains, Phase IV (KMG-IV): sequencing the most valuable type-strain genomes for metagenomic binning, comparative biology and taxonomic classification.</title>
        <authorList>
            <person name="Goeker M."/>
        </authorList>
    </citation>
    <scope>NUCLEOTIDE SEQUENCE [LARGE SCALE GENOMIC DNA]</scope>
    <source>
        <strain evidence="3 4">DSM 26806</strain>
    </source>
</reference>
<dbReference type="PANTHER" id="PTHR21064">
    <property type="entry name" value="AMINOGLYCOSIDE PHOSPHOTRANSFERASE DOMAIN-CONTAINING PROTEIN-RELATED"/>
    <property type="match status" value="1"/>
</dbReference>
<evidence type="ECO:0000259" key="2">
    <source>
        <dbReference type="Pfam" id="PF01636"/>
    </source>
</evidence>
<dbReference type="InterPro" id="IPR050249">
    <property type="entry name" value="Pseudomonas-type_ThrB"/>
</dbReference>
<accession>A0ABS4JGR1</accession>
<dbReference type="Gene3D" id="3.30.200.20">
    <property type="entry name" value="Phosphorylase Kinase, domain 1"/>
    <property type="match status" value="1"/>
</dbReference>
<protein>
    <submittedName>
        <fullName evidence="3">Ser/Thr protein kinase RdoA (MazF antagonist)</fullName>
    </submittedName>
</protein>
<evidence type="ECO:0000313" key="4">
    <source>
        <dbReference type="Proteomes" id="UP001519288"/>
    </source>
</evidence>
<keyword evidence="3" id="KW-0808">Transferase</keyword>
<dbReference type="InterPro" id="IPR002575">
    <property type="entry name" value="Aminoglycoside_PTrfase"/>
</dbReference>